<reference evidence="2 3" key="1">
    <citation type="submission" date="2024-10" db="EMBL/GenBank/DDBJ databases">
        <title>The Natural Products Discovery Center: Release of the First 8490 Sequenced Strains for Exploring Actinobacteria Biosynthetic Diversity.</title>
        <authorList>
            <person name="Kalkreuter E."/>
            <person name="Kautsar S.A."/>
            <person name="Yang D."/>
            <person name="Bader C.D."/>
            <person name="Teijaro C.N."/>
            <person name="Fluegel L."/>
            <person name="Davis C.M."/>
            <person name="Simpson J.R."/>
            <person name="Lauterbach L."/>
            <person name="Steele A.D."/>
            <person name="Gui C."/>
            <person name="Meng S."/>
            <person name="Li G."/>
            <person name="Viehrig K."/>
            <person name="Ye F."/>
            <person name="Su P."/>
            <person name="Kiefer A.F."/>
            <person name="Nichols A."/>
            <person name="Cepeda A.J."/>
            <person name="Yan W."/>
            <person name="Fan B."/>
            <person name="Jiang Y."/>
            <person name="Adhikari A."/>
            <person name="Zheng C.-J."/>
            <person name="Schuster L."/>
            <person name="Cowan T.M."/>
            <person name="Smanski M.J."/>
            <person name="Chevrette M.G."/>
            <person name="De Carvalho L.P.S."/>
            <person name="Shen B."/>
        </authorList>
    </citation>
    <scope>NUCLEOTIDE SEQUENCE [LARGE SCALE GENOMIC DNA]</scope>
    <source>
        <strain evidence="2 3">NPDC087045</strain>
    </source>
</reference>
<sequence>MDSLPDDSHSLFGFFRGDWCFKRTIWGAQDAPQAQAEGECAFMATEVEGKLLYREHGALHMLPLQPPGRPIPFTRAFEYLFGEEQVQVFFADGERVGVPYQQYVLKGNLLAPAAEHICGPDCYTAAYTLHGEGHFTMETFIRGPKKHSRLLTEYQRR</sequence>
<evidence type="ECO:0000313" key="3">
    <source>
        <dbReference type="Proteomes" id="UP001617427"/>
    </source>
</evidence>
<dbReference type="EMBL" id="JBIUZV010000002">
    <property type="protein sequence ID" value="MFJ3044910.1"/>
    <property type="molecule type" value="Genomic_DNA"/>
</dbReference>
<dbReference type="InterPro" id="IPR045632">
    <property type="entry name" value="DUF6314"/>
</dbReference>
<keyword evidence="3" id="KW-1185">Reference proteome</keyword>
<dbReference type="Pfam" id="PF19834">
    <property type="entry name" value="DUF6314"/>
    <property type="match status" value="1"/>
</dbReference>
<evidence type="ECO:0000259" key="1">
    <source>
        <dbReference type="Pfam" id="PF19834"/>
    </source>
</evidence>
<protein>
    <submittedName>
        <fullName evidence="2">DUF6314 family protein</fullName>
    </submittedName>
</protein>
<dbReference type="RefSeq" id="WP_402698407.1">
    <property type="nucleotide sequence ID" value="NZ_JBIUZV010000002.1"/>
</dbReference>
<name>A0ABW8ETX5_9BURK</name>
<comment type="caution">
    <text evidence="2">The sequence shown here is derived from an EMBL/GenBank/DDBJ whole genome shotgun (WGS) entry which is preliminary data.</text>
</comment>
<evidence type="ECO:0000313" key="2">
    <source>
        <dbReference type="EMBL" id="MFJ3044910.1"/>
    </source>
</evidence>
<dbReference type="Proteomes" id="UP001617427">
    <property type="component" value="Unassembled WGS sequence"/>
</dbReference>
<proteinExistence type="predicted"/>
<feature type="domain" description="DUF6314" evidence="1">
    <location>
        <begin position="15"/>
        <end position="156"/>
    </location>
</feature>
<organism evidence="2 3">
    <name type="scientific">Herbaspirillum chlorophenolicum</name>
    <dbReference type="NCBI Taxonomy" id="211589"/>
    <lineage>
        <taxon>Bacteria</taxon>
        <taxon>Pseudomonadati</taxon>
        <taxon>Pseudomonadota</taxon>
        <taxon>Betaproteobacteria</taxon>
        <taxon>Burkholderiales</taxon>
        <taxon>Oxalobacteraceae</taxon>
        <taxon>Herbaspirillum</taxon>
    </lineage>
</organism>
<accession>A0ABW8ETX5</accession>
<gene>
    <name evidence="2" type="ORF">ACIPEN_03660</name>
</gene>